<reference evidence="2" key="3">
    <citation type="journal article" date="2018" name="Mol. Plant Microbe Interact.">
        <title>Genome sequence resources for the wheat stripe rust pathogen (Puccinia striiformis f. sp. tritici) and the barley stripe rust pathogen (Puccinia striiformis f. sp. hordei).</title>
        <authorList>
            <person name="Xia C."/>
            <person name="Wang M."/>
            <person name="Yin C."/>
            <person name="Cornejo O.E."/>
            <person name="Hulbert S.H."/>
            <person name="Chen X."/>
        </authorList>
    </citation>
    <scope>NUCLEOTIDE SEQUENCE [LARGE SCALE GENOMIC DNA]</scope>
    <source>
        <strain evidence="2">93TX-2</strain>
    </source>
</reference>
<proteinExistence type="predicted"/>
<evidence type="ECO:0000313" key="1">
    <source>
        <dbReference type="EMBL" id="POW22081.1"/>
    </source>
</evidence>
<reference evidence="1 2" key="1">
    <citation type="submission" date="2017-12" db="EMBL/GenBank/DDBJ databases">
        <title>Gene loss provides genomic basis for host adaptation in cereal stripe rust fungi.</title>
        <authorList>
            <person name="Xia C."/>
        </authorList>
    </citation>
    <scope>NUCLEOTIDE SEQUENCE [LARGE SCALE GENOMIC DNA]</scope>
    <source>
        <strain evidence="1 2">93TX-2</strain>
    </source>
</reference>
<accession>A0A2S4WK06</accession>
<gene>
    <name evidence="1" type="ORF">PSHT_01652</name>
</gene>
<protein>
    <submittedName>
        <fullName evidence="1">Uncharacterized protein</fullName>
    </submittedName>
</protein>
<keyword evidence="2" id="KW-1185">Reference proteome</keyword>
<dbReference type="Proteomes" id="UP000238274">
    <property type="component" value="Unassembled WGS sequence"/>
</dbReference>
<sequence>MHSQVQLVYALVVLWNFIRYHNQYEDIPEMDNFSQGNDTGGDMIQMHLAQNIAGPVLRTNR</sequence>
<dbReference type="AlphaFoldDB" id="A0A2S4WK06"/>
<organism evidence="1 2">
    <name type="scientific">Puccinia striiformis</name>
    <dbReference type="NCBI Taxonomy" id="27350"/>
    <lineage>
        <taxon>Eukaryota</taxon>
        <taxon>Fungi</taxon>
        <taxon>Dikarya</taxon>
        <taxon>Basidiomycota</taxon>
        <taxon>Pucciniomycotina</taxon>
        <taxon>Pucciniomycetes</taxon>
        <taxon>Pucciniales</taxon>
        <taxon>Pucciniaceae</taxon>
        <taxon>Puccinia</taxon>
    </lineage>
</organism>
<reference evidence="2" key="2">
    <citation type="journal article" date="2018" name="BMC Genomics">
        <title>Genomic insights into host adaptation between the wheat stripe rust pathogen (Puccinia striiformis f. sp. tritici) and the barley stripe rust pathogen (Puccinia striiformis f. sp. hordei).</title>
        <authorList>
            <person name="Xia C."/>
            <person name="Wang M."/>
            <person name="Yin C."/>
            <person name="Cornejo O.E."/>
            <person name="Hulbert S.H."/>
            <person name="Chen X."/>
        </authorList>
    </citation>
    <scope>NUCLEOTIDE SEQUENCE [LARGE SCALE GENOMIC DNA]</scope>
    <source>
        <strain evidence="2">93TX-2</strain>
    </source>
</reference>
<dbReference type="EMBL" id="PKSM01000013">
    <property type="protein sequence ID" value="POW22081.1"/>
    <property type="molecule type" value="Genomic_DNA"/>
</dbReference>
<name>A0A2S4WK06_9BASI</name>
<comment type="caution">
    <text evidence="1">The sequence shown here is derived from an EMBL/GenBank/DDBJ whole genome shotgun (WGS) entry which is preliminary data.</text>
</comment>
<evidence type="ECO:0000313" key="2">
    <source>
        <dbReference type="Proteomes" id="UP000238274"/>
    </source>
</evidence>
<dbReference type="VEuPathDB" id="FungiDB:PSHT_01652"/>